<dbReference type="EMBL" id="CAJVCH010041251">
    <property type="protein sequence ID" value="CAG7716789.1"/>
    <property type="molecule type" value="Genomic_DNA"/>
</dbReference>
<evidence type="ECO:0000313" key="2">
    <source>
        <dbReference type="Proteomes" id="UP000708208"/>
    </source>
</evidence>
<feature type="non-terminal residue" evidence="1">
    <location>
        <position position="1"/>
    </location>
</feature>
<dbReference type="AlphaFoldDB" id="A0A8J2JLT4"/>
<dbReference type="Proteomes" id="UP000708208">
    <property type="component" value="Unassembled WGS sequence"/>
</dbReference>
<accession>A0A8J2JLT4</accession>
<reference evidence="1" key="1">
    <citation type="submission" date="2021-06" db="EMBL/GenBank/DDBJ databases">
        <authorList>
            <person name="Hodson N. C."/>
            <person name="Mongue J. A."/>
            <person name="Jaron S. K."/>
        </authorList>
    </citation>
    <scope>NUCLEOTIDE SEQUENCE</scope>
</reference>
<protein>
    <submittedName>
        <fullName evidence="1">Uncharacterized protein</fullName>
    </submittedName>
</protein>
<proteinExistence type="predicted"/>
<sequence length="59" mass="6827">HRREFIRNEFLLKFSSQLFCKILEEKPVQNGVNKSQMSLPTILNALFKVISFTSLARSA</sequence>
<gene>
    <name evidence="1" type="ORF">AFUS01_LOCUS6278</name>
</gene>
<comment type="caution">
    <text evidence="1">The sequence shown here is derived from an EMBL/GenBank/DDBJ whole genome shotgun (WGS) entry which is preliminary data.</text>
</comment>
<evidence type="ECO:0000313" key="1">
    <source>
        <dbReference type="EMBL" id="CAG7716789.1"/>
    </source>
</evidence>
<name>A0A8J2JLT4_9HEXA</name>
<keyword evidence="2" id="KW-1185">Reference proteome</keyword>
<organism evidence="1 2">
    <name type="scientific">Allacma fusca</name>
    <dbReference type="NCBI Taxonomy" id="39272"/>
    <lineage>
        <taxon>Eukaryota</taxon>
        <taxon>Metazoa</taxon>
        <taxon>Ecdysozoa</taxon>
        <taxon>Arthropoda</taxon>
        <taxon>Hexapoda</taxon>
        <taxon>Collembola</taxon>
        <taxon>Symphypleona</taxon>
        <taxon>Sminthuridae</taxon>
        <taxon>Allacma</taxon>
    </lineage>
</organism>